<keyword evidence="7" id="KW-1185">Reference proteome</keyword>
<dbReference type="AlphaFoldDB" id="A0A0D2C2X0"/>
<dbReference type="Pfam" id="PF01425">
    <property type="entry name" value="Amidase"/>
    <property type="match status" value="1"/>
</dbReference>
<dbReference type="InterPro" id="IPR023631">
    <property type="entry name" value="Amidase_dom"/>
</dbReference>
<organism evidence="6 7">
    <name type="scientific">Exophiala oligosperma</name>
    <dbReference type="NCBI Taxonomy" id="215243"/>
    <lineage>
        <taxon>Eukaryota</taxon>
        <taxon>Fungi</taxon>
        <taxon>Dikarya</taxon>
        <taxon>Ascomycota</taxon>
        <taxon>Pezizomycotina</taxon>
        <taxon>Eurotiomycetes</taxon>
        <taxon>Chaetothyriomycetidae</taxon>
        <taxon>Chaetothyriales</taxon>
        <taxon>Herpotrichiellaceae</taxon>
        <taxon>Exophiala</taxon>
    </lineage>
</organism>
<name>A0A0D2C2X0_9EURO</name>
<sequence length="1003" mass="111087">MVQAAWQLKAEKCRKVLQDSLNPAWLLPASELPPPDHLNVADFPDKCTLLEPRELEITKKNGVDLLAEMAAGTLTAVETTTAFLKRAHIGHQLLNFATEFLVEDALARAVELDAYYKSTGRLVGPLHGLPISVKEHVAIKDHICHSCYIAWTDNVATEDALLVKLLRNAGAVIHVRTNAPQSLMHIDCDNVIYGPTVNPHNRKLTPGGSSGGEGASLGFRCAVLGVGTDIGGSVRVPAAFCGAYGLRTTALRNPYKGVVLAGDGQESIRCVISPLANSIADINLFQKAILDQEPWEEETSLVPLPWKQAPPAKVDGITVGVIWDDGVVHPHPPVSRGLRRAVEKLKAAGVKVVDFEPYEHARGWDILAALYFPDAAKLQKDILAEGGEPVAPLTTWAFNYARPEPLTVAENWELNVRREAYRADYHRVMKERGVDFILCPAYLGVASELATGQYWLYTAIWNILDQPCVAFPTGLKAEPSIDVVEADYQPRSTDDEREYKKYVPSKFTDAPISLQLVGKHFRDEDTVAAADLVSKICTDAQGQDGITFVTHDVDEAYCRTRSPGDFSTPMRQNPKMHSAICSNDEIALLQHYLDAFGTFVLLGTAHAAFRPEYLVCIARFTLTYAPAKCAILACCASNKYQLTKEEQFRKLSLKYYCQAVKEINVALTELENSRSGPNDALVTAVVHMYINALWGPDLHDDAANHVVGAVQLLKLRYAKSPLCMEQPMHRINAESVIYQSFLLSMEHPLHAPFEVDTAFLAQTQNVLSPPTFSDSSAAANSPVLGVPLQLFCLISDVMQLYKSPELISADNFTRIKREMVHWEHVANTIERAALSPTDPTPVQEHLRCDIKHEYPHTNAMLLYIFAGSLLLDWVVELIQGQSEDLEEPAWSPPGKPRTEPLLMSNTVSSPSPPSSLKTSWQLSRALAILRRPEIHESWTLCHLGWWPMMIFGYAVNCDEDIALVKHVLLCMRQRTGYGLLDRILAELEQLWAARDTSWALKGG</sequence>
<dbReference type="Proteomes" id="UP000053342">
    <property type="component" value="Unassembled WGS sequence"/>
</dbReference>
<comment type="similarity">
    <text evidence="2">Belongs to the amidase family.</text>
</comment>
<evidence type="ECO:0000256" key="3">
    <source>
        <dbReference type="ARBA" id="ARBA00012922"/>
    </source>
</evidence>
<dbReference type="EMBL" id="KN847335">
    <property type="protein sequence ID" value="KIW44117.1"/>
    <property type="molecule type" value="Genomic_DNA"/>
</dbReference>
<dbReference type="OrthoDB" id="6428749at2759"/>
<comment type="catalytic activity">
    <reaction evidence="1">
        <text>a monocarboxylic acid amide + H2O = a monocarboxylate + NH4(+)</text>
        <dbReference type="Rhea" id="RHEA:12020"/>
        <dbReference type="ChEBI" id="CHEBI:15377"/>
        <dbReference type="ChEBI" id="CHEBI:28938"/>
        <dbReference type="ChEBI" id="CHEBI:35757"/>
        <dbReference type="ChEBI" id="CHEBI:83628"/>
        <dbReference type="EC" id="3.5.1.4"/>
    </reaction>
</comment>
<evidence type="ECO:0000313" key="7">
    <source>
        <dbReference type="Proteomes" id="UP000053342"/>
    </source>
</evidence>
<dbReference type="Pfam" id="PF11951">
    <property type="entry name" value="Fungal_trans_2"/>
    <property type="match status" value="1"/>
</dbReference>
<dbReference type="VEuPathDB" id="FungiDB:PV06_05151"/>
<dbReference type="HOGENOM" id="CLU_010036_1_0_1"/>
<accession>A0A0D2C2X0</accession>
<dbReference type="EC" id="3.5.1.4" evidence="3"/>
<dbReference type="GO" id="GO:0004040">
    <property type="term" value="F:amidase activity"/>
    <property type="evidence" value="ECO:0007669"/>
    <property type="project" value="UniProtKB-EC"/>
</dbReference>
<evidence type="ECO:0000259" key="5">
    <source>
        <dbReference type="Pfam" id="PF01425"/>
    </source>
</evidence>
<gene>
    <name evidence="6" type="ORF">PV06_05151</name>
</gene>
<dbReference type="RefSeq" id="XP_016264333.1">
    <property type="nucleotide sequence ID" value="XM_016406127.1"/>
</dbReference>
<protein>
    <recommendedName>
        <fullName evidence="3">amidase</fullName>
        <ecNumber evidence="3">3.5.1.4</ecNumber>
    </recommendedName>
</protein>
<reference evidence="6 7" key="1">
    <citation type="submission" date="2015-01" db="EMBL/GenBank/DDBJ databases">
        <title>The Genome Sequence of Exophiala oligosperma CBS72588.</title>
        <authorList>
            <consortium name="The Broad Institute Genomics Platform"/>
            <person name="Cuomo C."/>
            <person name="de Hoog S."/>
            <person name="Gorbushina A."/>
            <person name="Stielow B."/>
            <person name="Teixiera M."/>
            <person name="Abouelleil A."/>
            <person name="Chapman S.B."/>
            <person name="Priest M."/>
            <person name="Young S.K."/>
            <person name="Wortman J."/>
            <person name="Nusbaum C."/>
            <person name="Birren B."/>
        </authorList>
    </citation>
    <scope>NUCLEOTIDE SEQUENCE [LARGE SCALE GENOMIC DNA]</scope>
    <source>
        <strain evidence="6 7">CBS 72588</strain>
    </source>
</reference>
<dbReference type="PANTHER" id="PTHR46072:SF4">
    <property type="entry name" value="AMIDASE C550.07-RELATED"/>
    <property type="match status" value="1"/>
</dbReference>
<keyword evidence="4" id="KW-0378">Hydrolase</keyword>
<feature type="domain" description="Amidase" evidence="5">
    <location>
        <begin position="78"/>
        <end position="526"/>
    </location>
</feature>
<evidence type="ECO:0000313" key="6">
    <source>
        <dbReference type="EMBL" id="KIW44117.1"/>
    </source>
</evidence>
<proteinExistence type="inferred from homology"/>
<dbReference type="STRING" id="215243.A0A0D2C2X0"/>
<evidence type="ECO:0000256" key="1">
    <source>
        <dbReference type="ARBA" id="ARBA00001311"/>
    </source>
</evidence>
<evidence type="ECO:0000256" key="2">
    <source>
        <dbReference type="ARBA" id="ARBA00009199"/>
    </source>
</evidence>
<dbReference type="InterPro" id="IPR020556">
    <property type="entry name" value="Amidase_CS"/>
</dbReference>
<dbReference type="SUPFAM" id="SSF75304">
    <property type="entry name" value="Amidase signature (AS) enzymes"/>
    <property type="match status" value="1"/>
</dbReference>
<dbReference type="Gene3D" id="3.90.1300.10">
    <property type="entry name" value="Amidase signature (AS) domain"/>
    <property type="match status" value="1"/>
</dbReference>
<evidence type="ECO:0000256" key="4">
    <source>
        <dbReference type="ARBA" id="ARBA00022801"/>
    </source>
</evidence>
<dbReference type="InterPro" id="IPR036928">
    <property type="entry name" value="AS_sf"/>
</dbReference>
<dbReference type="PROSITE" id="PS00571">
    <property type="entry name" value="AMIDASES"/>
    <property type="match status" value="1"/>
</dbReference>
<dbReference type="GeneID" id="27357225"/>
<dbReference type="PANTHER" id="PTHR46072">
    <property type="entry name" value="AMIDASE-RELATED-RELATED"/>
    <property type="match status" value="1"/>
</dbReference>
<dbReference type="InterPro" id="IPR021858">
    <property type="entry name" value="Fun_TF"/>
</dbReference>